<evidence type="ECO:0000256" key="1">
    <source>
        <dbReference type="ARBA" id="ARBA00004128"/>
    </source>
</evidence>
<feature type="transmembrane region" description="Helical" evidence="11">
    <location>
        <begin position="244"/>
        <end position="267"/>
    </location>
</feature>
<feature type="transmembrane region" description="Helical" evidence="11">
    <location>
        <begin position="354"/>
        <end position="373"/>
    </location>
</feature>
<keyword evidence="5 11" id="KW-1133">Transmembrane helix</keyword>
<feature type="compositionally biased region" description="Low complexity" evidence="10">
    <location>
        <begin position="58"/>
        <end position="72"/>
    </location>
</feature>
<dbReference type="FunFam" id="1.20.1720.10:FF:000014">
    <property type="entry name" value="MFS drug transporter, putative"/>
    <property type="match status" value="1"/>
</dbReference>
<keyword evidence="3" id="KW-0813">Transport</keyword>
<dbReference type="InterPro" id="IPR036259">
    <property type="entry name" value="MFS_trans_sf"/>
</dbReference>
<dbReference type="EMBL" id="LVVK01000007">
    <property type="protein sequence ID" value="OPB44427.1"/>
    <property type="molecule type" value="Genomic_DNA"/>
</dbReference>
<comment type="similarity">
    <text evidence="2">Belongs to the major facilitator superfamily. TCR/Tet family.</text>
</comment>
<reference evidence="13 14" key="1">
    <citation type="submission" date="2016-04" db="EMBL/GenBank/DDBJ databases">
        <title>Multiple horizontal gene transfer events from other fungi enriched the ability of the initially mycotrophic fungus Trichoderma (Ascomycota) to feed on dead plant biomass.</title>
        <authorList>
            <person name="Atanasova L."/>
            <person name="Chenthamara K."/>
            <person name="Zhang J."/>
            <person name="Grujic M."/>
            <person name="Henrissat B."/>
            <person name="Kuo A."/>
            <person name="Aertz A."/>
            <person name="Salamov A."/>
            <person name="Lipzen A."/>
            <person name="Labutti K."/>
            <person name="Barry K."/>
            <person name="Miao Y."/>
            <person name="Rahimi M.J."/>
            <person name="Shen Q."/>
            <person name="Grigoriev I.V."/>
            <person name="Kubicek C.P."/>
            <person name="Druzhinina I.S."/>
        </authorList>
    </citation>
    <scope>NUCLEOTIDE SEQUENCE [LARGE SCALE GENOMIC DNA]</scope>
    <source>
        <strain evidence="13 14">NJAU 4742</strain>
    </source>
</reference>
<feature type="transmembrane region" description="Helical" evidence="11">
    <location>
        <begin position="279"/>
        <end position="302"/>
    </location>
</feature>
<dbReference type="PANTHER" id="PTHR23501">
    <property type="entry name" value="MAJOR FACILITATOR SUPERFAMILY"/>
    <property type="match status" value="1"/>
</dbReference>
<comment type="function">
    <text evidence="7">Efflux pump; part of the gene cluster that mediates the biosynthesis of dothistromin (DOTH), a polyketide toxin very similar in structure to the aflatoxin precursor, versicolorin B. One function of dotC may be to transport early-stage dothistromin biosynthetic intermediates from the cytoplasm into vacuoles, thereby affecting the rate of dothistromin production.</text>
</comment>
<dbReference type="GO" id="GO:0005774">
    <property type="term" value="C:vacuolar membrane"/>
    <property type="evidence" value="ECO:0007669"/>
    <property type="project" value="UniProtKB-SubCell"/>
</dbReference>
<dbReference type="SUPFAM" id="SSF103473">
    <property type="entry name" value="MFS general substrate transporter"/>
    <property type="match status" value="1"/>
</dbReference>
<feature type="transmembrane region" description="Helical" evidence="11">
    <location>
        <begin position="418"/>
        <end position="436"/>
    </location>
</feature>
<proteinExistence type="inferred from homology"/>
<evidence type="ECO:0000256" key="11">
    <source>
        <dbReference type="SAM" id="Phobius"/>
    </source>
</evidence>
<comment type="caution">
    <text evidence="13">The sequence shown here is derived from an EMBL/GenBank/DDBJ whole genome shotgun (WGS) entry which is preliminary data.</text>
</comment>
<organism evidence="13 14">
    <name type="scientific">Trichoderma guizhouense</name>
    <dbReference type="NCBI Taxonomy" id="1491466"/>
    <lineage>
        <taxon>Eukaryota</taxon>
        <taxon>Fungi</taxon>
        <taxon>Dikarya</taxon>
        <taxon>Ascomycota</taxon>
        <taxon>Pezizomycotina</taxon>
        <taxon>Sordariomycetes</taxon>
        <taxon>Hypocreomycetidae</taxon>
        <taxon>Hypocreales</taxon>
        <taxon>Hypocreaceae</taxon>
        <taxon>Trichoderma</taxon>
    </lineage>
</organism>
<evidence type="ECO:0000259" key="12">
    <source>
        <dbReference type="PROSITE" id="PS50850"/>
    </source>
</evidence>
<evidence type="ECO:0000313" key="14">
    <source>
        <dbReference type="Proteomes" id="UP000191004"/>
    </source>
</evidence>
<evidence type="ECO:0000256" key="10">
    <source>
        <dbReference type="SAM" id="MobiDB-lite"/>
    </source>
</evidence>
<keyword evidence="6 11" id="KW-0472">Membrane</keyword>
<evidence type="ECO:0000256" key="3">
    <source>
        <dbReference type="ARBA" id="ARBA00022448"/>
    </source>
</evidence>
<accession>A0A1T3CTK4</accession>
<dbReference type="Gene3D" id="1.20.1720.10">
    <property type="entry name" value="Multidrug resistance protein D"/>
    <property type="match status" value="1"/>
</dbReference>
<sequence>MAVEQATTPDRRTSSDETVNPARSTDGEIKAIEAGLGVDKELGESNIGISTLEKDETASASGSTTAPAAGGPPAQGPPADEPEAGRTKVETFLVIFALCLALFLAALDMTIITTAIPTISNHFGSSAGYIWIGSAYLLGNAAFVPTWGKISDIFGRKPTLIVSVAIFWIGSLLCAVSTSMGMLIAARAIQGVGGGGTIVLPNICISDLFSMRKRGMYFGILGMVWALASAIGPILGGVFTSKVSWRWCFYINLPLGGIGLLILIFVLKLHNPRTPVKQGLAAIDWVGNVLIIGGTLMLLFGLEFGGVQFPWDSAAVICLIVFGFVTIALFGIYENRVAKFPVMPTRLFRGRTSIAAYGLSIMHAMTFMSGSYWLPLYFQAVLGATSLLSGVYILPYVLALSFTSALTGVFIKKTGNYKIPIISGLFIMTIGFGLFIDLGARANWAKIIIFQIIAGIGVGPNFQSPLIALQTNVEPRDIGAATASFQFLRQLGTSTSVVIGGVIFDNEMQKQQAFLQRELGPELAARFSGSEAASSVFLIASLDGHQKEVAQTAYWNAMQKMFIAYTCFVSLGLCISLFVKQKTLSKQHTEHKTGLTSLKQREDTKKKQPDVEKGVEATE</sequence>
<gene>
    <name evidence="13" type="ORF">A0O28_0027460</name>
</gene>
<evidence type="ECO:0000256" key="8">
    <source>
        <dbReference type="ARBA" id="ARBA00069956"/>
    </source>
</evidence>
<dbReference type="InterPro" id="IPR020846">
    <property type="entry name" value="MFS_dom"/>
</dbReference>
<dbReference type="OrthoDB" id="10021397at2759"/>
<dbReference type="GO" id="GO:0005886">
    <property type="term" value="C:plasma membrane"/>
    <property type="evidence" value="ECO:0007669"/>
    <property type="project" value="TreeGrafter"/>
</dbReference>
<feature type="region of interest" description="Disordered" evidence="10">
    <location>
        <begin position="1"/>
        <end position="29"/>
    </location>
</feature>
<feature type="transmembrane region" description="Helical" evidence="11">
    <location>
        <begin position="314"/>
        <end position="333"/>
    </location>
</feature>
<dbReference type="PROSITE" id="PS50850">
    <property type="entry name" value="MFS"/>
    <property type="match status" value="1"/>
</dbReference>
<dbReference type="AlphaFoldDB" id="A0A1T3CTK4"/>
<dbReference type="CDD" id="cd17502">
    <property type="entry name" value="MFS_Azr1_MDR_like"/>
    <property type="match status" value="1"/>
</dbReference>
<dbReference type="Proteomes" id="UP000191004">
    <property type="component" value="Unassembled WGS sequence"/>
</dbReference>
<feature type="transmembrane region" description="Helical" evidence="11">
    <location>
        <begin position="562"/>
        <end position="579"/>
    </location>
</feature>
<dbReference type="PANTHER" id="PTHR23501:SF102">
    <property type="entry name" value="DRUG TRANSPORTER, PUTATIVE (AFU_ORTHOLOGUE AFUA_3G08530)-RELATED"/>
    <property type="match status" value="1"/>
</dbReference>
<protein>
    <recommendedName>
        <fullName evidence="8">Efflux pump dotC</fullName>
    </recommendedName>
    <alternativeName>
        <fullName evidence="9">Dothistromin biosynthesis protein C</fullName>
    </alternativeName>
</protein>
<evidence type="ECO:0000256" key="7">
    <source>
        <dbReference type="ARBA" id="ARBA00057269"/>
    </source>
</evidence>
<dbReference type="GO" id="GO:0022857">
    <property type="term" value="F:transmembrane transporter activity"/>
    <property type="evidence" value="ECO:0007669"/>
    <property type="project" value="InterPro"/>
</dbReference>
<feature type="region of interest" description="Disordered" evidence="10">
    <location>
        <begin position="590"/>
        <end position="619"/>
    </location>
</feature>
<feature type="transmembrane region" description="Helical" evidence="11">
    <location>
        <begin position="92"/>
        <end position="116"/>
    </location>
</feature>
<feature type="domain" description="Major facilitator superfamily (MFS) profile" evidence="12">
    <location>
        <begin position="94"/>
        <end position="584"/>
    </location>
</feature>
<dbReference type="Pfam" id="PF07690">
    <property type="entry name" value="MFS_1"/>
    <property type="match status" value="1"/>
</dbReference>
<feature type="transmembrane region" description="Helical" evidence="11">
    <location>
        <begin position="128"/>
        <end position="148"/>
    </location>
</feature>
<feature type="transmembrane region" description="Helical" evidence="11">
    <location>
        <begin position="160"/>
        <end position="178"/>
    </location>
</feature>
<evidence type="ECO:0000256" key="9">
    <source>
        <dbReference type="ARBA" id="ARBA00083178"/>
    </source>
</evidence>
<evidence type="ECO:0000256" key="6">
    <source>
        <dbReference type="ARBA" id="ARBA00023136"/>
    </source>
</evidence>
<evidence type="ECO:0000256" key="2">
    <source>
        <dbReference type="ARBA" id="ARBA00007520"/>
    </source>
</evidence>
<dbReference type="PRINTS" id="PR01036">
    <property type="entry name" value="TCRTETB"/>
</dbReference>
<feature type="transmembrane region" description="Helical" evidence="11">
    <location>
        <begin position="184"/>
        <end position="205"/>
    </location>
</feature>
<feature type="transmembrane region" description="Helical" evidence="11">
    <location>
        <begin position="217"/>
        <end position="238"/>
    </location>
</feature>
<evidence type="ECO:0000256" key="5">
    <source>
        <dbReference type="ARBA" id="ARBA00022989"/>
    </source>
</evidence>
<keyword evidence="14" id="KW-1185">Reference proteome</keyword>
<name>A0A1T3CTK4_9HYPO</name>
<dbReference type="InterPro" id="IPR011701">
    <property type="entry name" value="MFS"/>
</dbReference>
<evidence type="ECO:0000256" key="4">
    <source>
        <dbReference type="ARBA" id="ARBA00022692"/>
    </source>
</evidence>
<feature type="region of interest" description="Disordered" evidence="10">
    <location>
        <begin position="47"/>
        <end position="84"/>
    </location>
</feature>
<dbReference type="FunFam" id="1.20.1250.20:FF:000196">
    <property type="entry name" value="MFS toxin efflux pump (AflT)"/>
    <property type="match status" value="1"/>
</dbReference>
<evidence type="ECO:0000313" key="13">
    <source>
        <dbReference type="EMBL" id="OPB44427.1"/>
    </source>
</evidence>
<keyword evidence="4 11" id="KW-0812">Transmembrane</keyword>
<comment type="subcellular location">
    <subcellularLocation>
        <location evidence="1">Vacuole membrane</location>
        <topology evidence="1">Multi-pass membrane protein</topology>
    </subcellularLocation>
</comment>
<dbReference type="Gene3D" id="1.20.1250.20">
    <property type="entry name" value="MFS general substrate transporter like domains"/>
    <property type="match status" value="1"/>
</dbReference>